<keyword evidence="3" id="KW-0804">Transcription</keyword>
<dbReference type="Gene3D" id="1.10.10.10">
    <property type="entry name" value="Winged helix-like DNA-binding domain superfamily/Winged helix DNA-binding domain"/>
    <property type="match status" value="1"/>
</dbReference>
<dbReference type="PANTHER" id="PTHR30146:SF155">
    <property type="entry name" value="ALANINE RACEMASE"/>
    <property type="match status" value="1"/>
</dbReference>
<dbReference type="SUPFAM" id="SSF53822">
    <property type="entry name" value="Periplasmic binding protein-like I"/>
    <property type="match status" value="1"/>
</dbReference>
<dbReference type="InterPro" id="IPR036388">
    <property type="entry name" value="WH-like_DNA-bd_sf"/>
</dbReference>
<dbReference type="InterPro" id="IPR046335">
    <property type="entry name" value="LacI/GalR-like_sensor"/>
</dbReference>
<dbReference type="GO" id="GO:0003700">
    <property type="term" value="F:DNA-binding transcription factor activity"/>
    <property type="evidence" value="ECO:0007669"/>
    <property type="project" value="InterPro"/>
</dbReference>
<reference evidence="5 6" key="1">
    <citation type="submission" date="2020-08" db="EMBL/GenBank/DDBJ databases">
        <title>Genomic Encyclopedia of Type Strains, Phase IV (KMG-IV): sequencing the most valuable type-strain genomes for metagenomic binning, comparative biology and taxonomic classification.</title>
        <authorList>
            <person name="Goeker M."/>
        </authorList>
    </citation>
    <scope>NUCLEOTIDE SEQUENCE [LARGE SCALE GENOMIC DNA]</scope>
    <source>
        <strain evidence="5 6">DSM 12252</strain>
    </source>
</reference>
<evidence type="ECO:0000313" key="5">
    <source>
        <dbReference type="EMBL" id="MBB5033318.1"/>
    </source>
</evidence>
<name>A0A7W8DKK5_9BACT</name>
<protein>
    <submittedName>
        <fullName evidence="5">DNA-binding LacI/PurR family transcriptional regulator</fullName>
    </submittedName>
</protein>
<evidence type="ECO:0000256" key="3">
    <source>
        <dbReference type="ARBA" id="ARBA00023163"/>
    </source>
</evidence>
<dbReference type="PANTHER" id="PTHR30146">
    <property type="entry name" value="LACI-RELATED TRANSCRIPTIONAL REPRESSOR"/>
    <property type="match status" value="1"/>
</dbReference>
<evidence type="ECO:0000259" key="4">
    <source>
        <dbReference type="SMART" id="SM00345"/>
    </source>
</evidence>
<dbReference type="PRINTS" id="PR00035">
    <property type="entry name" value="HTHGNTR"/>
</dbReference>
<keyword evidence="6" id="KW-1185">Reference proteome</keyword>
<dbReference type="EMBL" id="JACHIG010000005">
    <property type="protein sequence ID" value="MBB5033318.1"/>
    <property type="molecule type" value="Genomic_DNA"/>
</dbReference>
<accession>A0A7W8DKK5</accession>
<dbReference type="RefSeq" id="WP_184340227.1">
    <property type="nucleotide sequence ID" value="NZ_JACHIG010000005.1"/>
</dbReference>
<dbReference type="InterPro" id="IPR028082">
    <property type="entry name" value="Peripla_BP_I"/>
</dbReference>
<evidence type="ECO:0000256" key="1">
    <source>
        <dbReference type="ARBA" id="ARBA00023015"/>
    </source>
</evidence>
<evidence type="ECO:0000256" key="2">
    <source>
        <dbReference type="ARBA" id="ARBA00023125"/>
    </source>
</evidence>
<dbReference type="SUPFAM" id="SSF46785">
    <property type="entry name" value="Winged helix' DNA-binding domain"/>
    <property type="match status" value="1"/>
</dbReference>
<keyword evidence="2 5" id="KW-0238">DNA-binding</keyword>
<dbReference type="Gene3D" id="3.40.50.2300">
    <property type="match status" value="2"/>
</dbReference>
<dbReference type="Proteomes" id="UP000590740">
    <property type="component" value="Unassembled WGS sequence"/>
</dbReference>
<keyword evidence="1" id="KW-0805">Transcription regulation</keyword>
<dbReference type="SMART" id="SM00345">
    <property type="entry name" value="HTH_GNTR"/>
    <property type="match status" value="1"/>
</dbReference>
<gene>
    <name evidence="5" type="ORF">HNQ65_002901</name>
</gene>
<proteinExistence type="predicted"/>
<dbReference type="InterPro" id="IPR036390">
    <property type="entry name" value="WH_DNA-bd_sf"/>
</dbReference>
<dbReference type="CDD" id="cd06267">
    <property type="entry name" value="PBP1_LacI_sugar_binding-like"/>
    <property type="match status" value="1"/>
</dbReference>
<dbReference type="GO" id="GO:0000976">
    <property type="term" value="F:transcription cis-regulatory region binding"/>
    <property type="evidence" value="ECO:0007669"/>
    <property type="project" value="TreeGrafter"/>
</dbReference>
<sequence>MHAVPPRPSLVTHSADFLREALLRGEWQDVLPSERMLCTRLRISRPTLRAVLSQLEQEGVIGPVVNKRRQILAPSASSSGKPAASHLIALLSPVPQQAMPPFVLFWMDSLRELLAEAGYQLEVHVSTHCFTAKPAGGLKKLTQRAPAAAWVLFRSTPVMQRWFAEQQMPVVIAGSCAEGLSLPSVDLDYRATCRHAATMLMQKGHRRIALLLPDSSHGGDVDSALGFREAFATRDAEPCVLPHHETAEQVIATLSEALKRKPAPTAFLVARSIHALTVVTHLLRLGHRLPRDFAVVSRDDDAFLDHVSPKVTRYSADAAKFARRLAKLVLQLAQTGHTSTKPARLMPDLRRGETV</sequence>
<dbReference type="Pfam" id="PF13377">
    <property type="entry name" value="Peripla_BP_3"/>
    <property type="match status" value="1"/>
</dbReference>
<organism evidence="5 6">
    <name type="scientific">Prosthecobacter vanneervenii</name>
    <dbReference type="NCBI Taxonomy" id="48466"/>
    <lineage>
        <taxon>Bacteria</taxon>
        <taxon>Pseudomonadati</taxon>
        <taxon>Verrucomicrobiota</taxon>
        <taxon>Verrucomicrobiia</taxon>
        <taxon>Verrucomicrobiales</taxon>
        <taxon>Verrucomicrobiaceae</taxon>
        <taxon>Prosthecobacter</taxon>
    </lineage>
</organism>
<comment type="caution">
    <text evidence="5">The sequence shown here is derived from an EMBL/GenBank/DDBJ whole genome shotgun (WGS) entry which is preliminary data.</text>
</comment>
<dbReference type="Pfam" id="PF00392">
    <property type="entry name" value="GntR"/>
    <property type="match status" value="1"/>
</dbReference>
<dbReference type="InterPro" id="IPR000524">
    <property type="entry name" value="Tscrpt_reg_HTH_GntR"/>
</dbReference>
<dbReference type="AlphaFoldDB" id="A0A7W8DKK5"/>
<feature type="domain" description="HTH gntR-type" evidence="4">
    <location>
        <begin position="14"/>
        <end position="71"/>
    </location>
</feature>
<evidence type="ECO:0000313" key="6">
    <source>
        <dbReference type="Proteomes" id="UP000590740"/>
    </source>
</evidence>